<gene>
    <name evidence="1" type="ORF">ALP48_102142</name>
</gene>
<comment type="caution">
    <text evidence="1">The sequence shown here is derived from an EMBL/GenBank/DDBJ whole genome shotgun (WGS) entry which is preliminary data.</text>
</comment>
<reference evidence="1 2" key="1">
    <citation type="submission" date="2018-08" db="EMBL/GenBank/DDBJ databases">
        <title>Recombination of ecologically and evolutionarily significant loci maintains genetic cohesion in the Pseudomonas syringae species complex.</title>
        <authorList>
            <person name="Dillon M."/>
            <person name="Thakur S."/>
            <person name="Almeida R.N.D."/>
            <person name="Weir B.S."/>
            <person name="Guttman D.S."/>
        </authorList>
    </citation>
    <scope>NUCLEOTIDE SEQUENCE [LARGE SCALE GENOMIC DNA]</scope>
    <source>
        <strain evidence="1 2">ICMP 16926</strain>
    </source>
</reference>
<dbReference type="EMBL" id="RBTH01000094">
    <property type="protein sequence ID" value="RMT49035.1"/>
    <property type="molecule type" value="Genomic_DNA"/>
</dbReference>
<name>A0A0Q0F016_PSESX</name>
<accession>A0A0Q0F016</accession>
<evidence type="ECO:0000313" key="1">
    <source>
        <dbReference type="EMBL" id="RMT49035.1"/>
    </source>
</evidence>
<dbReference type="AlphaFoldDB" id="A0A0Q0F016"/>
<protein>
    <submittedName>
        <fullName evidence="1">Uncharacterized protein</fullName>
    </submittedName>
</protein>
<dbReference type="Proteomes" id="UP000268096">
    <property type="component" value="Unassembled WGS sequence"/>
</dbReference>
<evidence type="ECO:0000313" key="2">
    <source>
        <dbReference type="Proteomes" id="UP000268096"/>
    </source>
</evidence>
<sequence>MAHGSYSVLAPEKHTIEIGVMYGLPVLQTRMLWVVLDSALLKPGNARVVDQYIEAAVRFYDMRCHSLPIFFAAHIKMQITGTISQCSCCLSSEYVVYISDVNKAAFL</sequence>
<organism evidence="1 2">
    <name type="scientific">Pseudomonas syringae pv. solidagae</name>
    <dbReference type="NCBI Taxonomy" id="264458"/>
    <lineage>
        <taxon>Bacteria</taxon>
        <taxon>Pseudomonadati</taxon>
        <taxon>Pseudomonadota</taxon>
        <taxon>Gammaproteobacteria</taxon>
        <taxon>Pseudomonadales</taxon>
        <taxon>Pseudomonadaceae</taxon>
        <taxon>Pseudomonas</taxon>
        <taxon>Pseudomonas syringae</taxon>
    </lineage>
</organism>
<proteinExistence type="predicted"/>